<dbReference type="PROSITE" id="PS50102">
    <property type="entry name" value="RRM"/>
    <property type="match status" value="1"/>
</dbReference>
<feature type="region of interest" description="Disordered" evidence="8">
    <location>
        <begin position="240"/>
        <end position="272"/>
    </location>
</feature>
<dbReference type="STRING" id="1353952.A0A165D1X6"/>
<dbReference type="GO" id="GO:0005730">
    <property type="term" value="C:nucleolus"/>
    <property type="evidence" value="ECO:0007669"/>
    <property type="project" value="UniProtKB-SubCell"/>
</dbReference>
<evidence type="ECO:0000256" key="7">
    <source>
        <dbReference type="PROSITE-ProRule" id="PRU00176"/>
    </source>
</evidence>
<feature type="compositionally biased region" description="Basic and acidic residues" evidence="8">
    <location>
        <begin position="258"/>
        <end position="272"/>
    </location>
</feature>
<evidence type="ECO:0000256" key="3">
    <source>
        <dbReference type="ARBA" id="ARBA00007077"/>
    </source>
</evidence>
<evidence type="ECO:0000256" key="5">
    <source>
        <dbReference type="ARBA" id="ARBA00022884"/>
    </source>
</evidence>
<evidence type="ECO:0000256" key="4">
    <source>
        <dbReference type="ARBA" id="ARBA00015520"/>
    </source>
</evidence>
<keyword evidence="6" id="KW-0539">Nucleus</keyword>
<dbReference type="InParanoid" id="A0A165D1X6"/>
<comment type="subcellular location">
    <subcellularLocation>
        <location evidence="2">Nucleus</location>
        <location evidence="2">Nucleolus</location>
    </subcellularLocation>
</comment>
<accession>A0A165D1X6</accession>
<dbReference type="InterPro" id="IPR000504">
    <property type="entry name" value="RRM_dom"/>
</dbReference>
<dbReference type="GO" id="GO:0000463">
    <property type="term" value="P:maturation of LSU-rRNA from tricistronic rRNA transcript (SSU-rRNA, 5.8S rRNA, LSU-rRNA)"/>
    <property type="evidence" value="ECO:0007669"/>
    <property type="project" value="TreeGrafter"/>
</dbReference>
<dbReference type="GO" id="GO:0019843">
    <property type="term" value="F:rRNA binding"/>
    <property type="evidence" value="ECO:0007669"/>
    <property type="project" value="TreeGrafter"/>
</dbReference>
<feature type="compositionally biased region" description="Low complexity" evidence="8">
    <location>
        <begin position="24"/>
        <end position="47"/>
    </location>
</feature>
<dbReference type="Proteomes" id="UP000076842">
    <property type="component" value="Unassembled WGS sequence"/>
</dbReference>
<proteinExistence type="inferred from homology"/>
<feature type="region of interest" description="Disordered" evidence="8">
    <location>
        <begin position="460"/>
        <end position="579"/>
    </location>
</feature>
<sequence length="579" mass="63364">MSLSSVLLSKGVITVDGDLDSIFKANPVKPAPKVAVSPPQAAAAIKPPRAKKEKKRKTQEAPAEETNPKKRRISDVKADTNAPSQVASGSKEAKHRGAVKAEKQNGKKIKKSNGKDNEVEAAFPEPHAAPPSTLRTAAKQDAVAVRRDEEDEDDEDDSDAIPVHETLLDRSEDDGGSSRRRERIEETQEERDARTVFVGNIAVTVVKTKSLRKQLTHHLTAFVPHSEVESIRFRSVAFKNPTSQLPEEPDRSGGPSAKDIKSKQRAEKWRKQASDPSAGVVFLTEAEKKKVAFIKGEIHEGVDTVNAYVVFAHPPEKAKEDETTPLTPVEVANLVVEKANGTTFLGKTLRVDHVGKQAAGWGTADPKLTVFVGNLDFAAKEEAIRAFFEALVQAERGEAEKTWVKTVRVIRDKATQMGKGFAYVSFVDRECVDHVLAADAEQRKFAKRTLRVQRCKVAPSTKAASIKAAHPSPEKGEKSSKRQPKPASVEVPKGDPLLGERLAGLDKDARKAAKAADQDRLARRLAKKKARAQLQKGAGATDLERGKRERKHVKNHGKGSATKPRMKSERALAKRNLKK</sequence>
<dbReference type="SUPFAM" id="SSF54928">
    <property type="entry name" value="RNA-binding domain, RBD"/>
    <property type="match status" value="1"/>
</dbReference>
<dbReference type="OrthoDB" id="442677at2759"/>
<dbReference type="FunCoup" id="A0A165D1X6">
    <property type="interactions" value="296"/>
</dbReference>
<feature type="compositionally biased region" description="Basic and acidic residues" evidence="8">
    <location>
        <begin position="176"/>
        <end position="190"/>
    </location>
</feature>
<gene>
    <name evidence="10" type="ORF">CALCODRAFT_111384</name>
</gene>
<feature type="compositionally biased region" description="Basic residues" evidence="8">
    <location>
        <begin position="548"/>
        <end position="557"/>
    </location>
</feature>
<feature type="compositionally biased region" description="Basic residues" evidence="8">
    <location>
        <begin position="48"/>
        <end position="57"/>
    </location>
</feature>
<evidence type="ECO:0000256" key="2">
    <source>
        <dbReference type="ARBA" id="ARBA00004604"/>
    </source>
</evidence>
<evidence type="ECO:0000256" key="1">
    <source>
        <dbReference type="ARBA" id="ARBA00002475"/>
    </source>
</evidence>
<dbReference type="PANTHER" id="PTHR23236">
    <property type="entry name" value="EUKARYOTIC TRANSLATION INITIATION FACTOR 4B/4H"/>
    <property type="match status" value="1"/>
</dbReference>
<keyword evidence="11" id="KW-1185">Reference proteome</keyword>
<keyword evidence="5 7" id="KW-0694">RNA-binding</keyword>
<evidence type="ECO:0000313" key="10">
    <source>
        <dbReference type="EMBL" id="KZT51889.1"/>
    </source>
</evidence>
<evidence type="ECO:0000259" key="9">
    <source>
        <dbReference type="PROSITE" id="PS50102"/>
    </source>
</evidence>
<dbReference type="InterPro" id="IPR012677">
    <property type="entry name" value="Nucleotide-bd_a/b_plait_sf"/>
</dbReference>
<evidence type="ECO:0000256" key="6">
    <source>
        <dbReference type="ARBA" id="ARBA00023242"/>
    </source>
</evidence>
<feature type="compositionally biased region" description="Basic and acidic residues" evidence="8">
    <location>
        <begin position="503"/>
        <end position="522"/>
    </location>
</feature>
<dbReference type="PANTHER" id="PTHR23236:SF25">
    <property type="entry name" value="RNA-BINDING PROTEIN 34"/>
    <property type="match status" value="1"/>
</dbReference>
<evidence type="ECO:0000256" key="8">
    <source>
        <dbReference type="SAM" id="MobiDB-lite"/>
    </source>
</evidence>
<evidence type="ECO:0000313" key="11">
    <source>
        <dbReference type="Proteomes" id="UP000076842"/>
    </source>
</evidence>
<feature type="compositionally biased region" description="Acidic residues" evidence="8">
    <location>
        <begin position="149"/>
        <end position="159"/>
    </location>
</feature>
<organism evidence="10 11">
    <name type="scientific">Calocera cornea HHB12733</name>
    <dbReference type="NCBI Taxonomy" id="1353952"/>
    <lineage>
        <taxon>Eukaryota</taxon>
        <taxon>Fungi</taxon>
        <taxon>Dikarya</taxon>
        <taxon>Basidiomycota</taxon>
        <taxon>Agaricomycotina</taxon>
        <taxon>Dacrymycetes</taxon>
        <taxon>Dacrymycetales</taxon>
        <taxon>Dacrymycetaceae</taxon>
        <taxon>Calocera</taxon>
    </lineage>
</organism>
<dbReference type="Gene3D" id="3.30.70.330">
    <property type="match status" value="2"/>
</dbReference>
<dbReference type="InterPro" id="IPR035979">
    <property type="entry name" value="RBD_domain_sf"/>
</dbReference>
<name>A0A165D1X6_9BASI</name>
<reference evidence="10 11" key="1">
    <citation type="journal article" date="2016" name="Mol. Biol. Evol.">
        <title>Comparative Genomics of Early-Diverging Mushroom-Forming Fungi Provides Insights into the Origins of Lignocellulose Decay Capabilities.</title>
        <authorList>
            <person name="Nagy L.G."/>
            <person name="Riley R."/>
            <person name="Tritt A."/>
            <person name="Adam C."/>
            <person name="Daum C."/>
            <person name="Floudas D."/>
            <person name="Sun H."/>
            <person name="Yadav J.S."/>
            <person name="Pangilinan J."/>
            <person name="Larsson K.H."/>
            <person name="Matsuura K."/>
            <person name="Barry K."/>
            <person name="Labutti K."/>
            <person name="Kuo R."/>
            <person name="Ohm R.A."/>
            <person name="Bhattacharya S.S."/>
            <person name="Shirouzu T."/>
            <person name="Yoshinaga Y."/>
            <person name="Martin F.M."/>
            <person name="Grigoriev I.V."/>
            <person name="Hibbett D.S."/>
        </authorList>
    </citation>
    <scope>NUCLEOTIDE SEQUENCE [LARGE SCALE GENOMIC DNA]</scope>
    <source>
        <strain evidence="10 11">HHB12733</strain>
    </source>
</reference>
<feature type="domain" description="RRM" evidence="9">
    <location>
        <begin position="368"/>
        <end position="457"/>
    </location>
</feature>
<comment type="function">
    <text evidence="1">Involved in pre-25S rRNA processing.</text>
</comment>
<feature type="region of interest" description="Disordered" evidence="8">
    <location>
        <begin position="22"/>
        <end position="190"/>
    </location>
</feature>
<dbReference type="SMART" id="SM00360">
    <property type="entry name" value="RRM"/>
    <property type="match status" value="1"/>
</dbReference>
<comment type="similarity">
    <text evidence="3">Belongs to the RRM RBM34 family.</text>
</comment>
<dbReference type="EMBL" id="KV424086">
    <property type="protein sequence ID" value="KZT51889.1"/>
    <property type="molecule type" value="Genomic_DNA"/>
</dbReference>
<protein>
    <recommendedName>
        <fullName evidence="4">Nucleolar protein 12</fullName>
    </recommendedName>
</protein>
<dbReference type="AlphaFoldDB" id="A0A165D1X6"/>